<keyword evidence="3" id="KW-1185">Reference proteome</keyword>
<sequence length="91" mass="10248">MTEPKMTPAQRTLRAKLAAHASWANTANRSARTEAARKASHDRFERQVDPEGTLPADERRQRAASARKAFYTAMAYRSAQARRRPSTMSSE</sequence>
<dbReference type="RefSeq" id="WP_378197746.1">
    <property type="nucleotide sequence ID" value="NZ_JBHMBK010000018.1"/>
</dbReference>
<evidence type="ECO:0000313" key="3">
    <source>
        <dbReference type="Proteomes" id="UP001589535"/>
    </source>
</evidence>
<evidence type="ECO:0000256" key="1">
    <source>
        <dbReference type="SAM" id="MobiDB-lite"/>
    </source>
</evidence>
<dbReference type="EMBL" id="JBHMBK010000018">
    <property type="protein sequence ID" value="MFB9687287.1"/>
    <property type="molecule type" value="Genomic_DNA"/>
</dbReference>
<proteinExistence type="predicted"/>
<name>A0ABV5U7P1_9PSEU</name>
<protein>
    <submittedName>
        <fullName evidence="2">Uncharacterized protein</fullName>
    </submittedName>
</protein>
<reference evidence="2 3" key="1">
    <citation type="submission" date="2024-09" db="EMBL/GenBank/DDBJ databases">
        <authorList>
            <person name="Sun Q."/>
            <person name="Mori K."/>
        </authorList>
    </citation>
    <scope>NUCLEOTIDE SEQUENCE [LARGE SCALE GENOMIC DNA]</scope>
    <source>
        <strain evidence="2 3">JCM 13852</strain>
    </source>
</reference>
<evidence type="ECO:0000313" key="2">
    <source>
        <dbReference type="EMBL" id="MFB9687287.1"/>
    </source>
</evidence>
<feature type="compositionally biased region" description="Basic and acidic residues" evidence="1">
    <location>
        <begin position="31"/>
        <end position="49"/>
    </location>
</feature>
<organism evidence="2 3">
    <name type="scientific">Amycolatopsis plumensis</name>
    <dbReference type="NCBI Taxonomy" id="236508"/>
    <lineage>
        <taxon>Bacteria</taxon>
        <taxon>Bacillati</taxon>
        <taxon>Actinomycetota</taxon>
        <taxon>Actinomycetes</taxon>
        <taxon>Pseudonocardiales</taxon>
        <taxon>Pseudonocardiaceae</taxon>
        <taxon>Amycolatopsis</taxon>
    </lineage>
</organism>
<comment type="caution">
    <text evidence="2">The sequence shown here is derived from an EMBL/GenBank/DDBJ whole genome shotgun (WGS) entry which is preliminary data.</text>
</comment>
<accession>A0ABV5U7P1</accession>
<dbReference type="Proteomes" id="UP001589535">
    <property type="component" value="Unassembled WGS sequence"/>
</dbReference>
<gene>
    <name evidence="2" type="ORF">ACFFTO_24160</name>
</gene>
<feature type="region of interest" description="Disordered" evidence="1">
    <location>
        <begin position="1"/>
        <end position="66"/>
    </location>
</feature>